<accession>A0A7W4JTH9</accession>
<dbReference type="AlphaFoldDB" id="A0A7W4JTH9"/>
<organism evidence="1 2">
    <name type="scientific">Gluconacetobacter azotocaptans</name>
    <dbReference type="NCBI Taxonomy" id="142834"/>
    <lineage>
        <taxon>Bacteria</taxon>
        <taxon>Pseudomonadati</taxon>
        <taxon>Pseudomonadota</taxon>
        <taxon>Alphaproteobacteria</taxon>
        <taxon>Acetobacterales</taxon>
        <taxon>Acetobacteraceae</taxon>
        <taxon>Gluconacetobacter</taxon>
    </lineage>
</organism>
<name>A0A7W4JTH9_9PROT</name>
<sequence length="75" mass="8485">MPPRVERNAWGTRKRSILDGADIIFLDPDNGIGGETEKHATFSEIRQLRKPERAIAFITFPGRSTMRFCSDCTSD</sequence>
<gene>
    <name evidence="1" type="ORF">HLH34_11665</name>
</gene>
<comment type="caution">
    <text evidence="1">The sequence shown here is derived from an EMBL/GenBank/DDBJ whole genome shotgun (WGS) entry which is preliminary data.</text>
</comment>
<proteinExistence type="predicted"/>
<dbReference type="Proteomes" id="UP000555756">
    <property type="component" value="Unassembled WGS sequence"/>
</dbReference>
<reference evidence="1 2" key="1">
    <citation type="submission" date="2020-04" db="EMBL/GenBank/DDBJ databases">
        <title>Description of novel Gluconacetobacter.</title>
        <authorList>
            <person name="Sombolestani A."/>
        </authorList>
    </citation>
    <scope>NUCLEOTIDE SEQUENCE [LARGE SCALE GENOMIC DNA]</scope>
    <source>
        <strain evidence="1 2">LMG 21311</strain>
    </source>
</reference>
<dbReference type="RefSeq" id="WP_183119740.1">
    <property type="nucleotide sequence ID" value="NZ_JABEQF010000007.1"/>
</dbReference>
<dbReference type="EMBL" id="JABEQF010000007">
    <property type="protein sequence ID" value="MBB2190607.1"/>
    <property type="molecule type" value="Genomic_DNA"/>
</dbReference>
<evidence type="ECO:0000313" key="1">
    <source>
        <dbReference type="EMBL" id="MBB2190607.1"/>
    </source>
</evidence>
<protein>
    <submittedName>
        <fullName evidence="1">Uncharacterized protein</fullName>
    </submittedName>
</protein>
<keyword evidence="2" id="KW-1185">Reference proteome</keyword>
<evidence type="ECO:0000313" key="2">
    <source>
        <dbReference type="Proteomes" id="UP000555756"/>
    </source>
</evidence>